<evidence type="ECO:0000313" key="5">
    <source>
        <dbReference type="Proteomes" id="UP000054560"/>
    </source>
</evidence>
<dbReference type="InterPro" id="IPR035927">
    <property type="entry name" value="DUSP-like_sf"/>
</dbReference>
<dbReference type="SUPFAM" id="SSF143791">
    <property type="entry name" value="DUSP-like"/>
    <property type="match status" value="2"/>
</dbReference>
<name>A0A0L0G5M4_9EUKA</name>
<dbReference type="GO" id="GO:0004843">
    <property type="term" value="F:cysteine-type deubiquitinase activity"/>
    <property type="evidence" value="ECO:0007669"/>
    <property type="project" value="InterPro"/>
</dbReference>
<dbReference type="PROSITE" id="PS51283">
    <property type="entry name" value="DUSP"/>
    <property type="match status" value="2"/>
</dbReference>
<accession>A0A0L0G5M4</accession>
<dbReference type="PROSITE" id="PS50235">
    <property type="entry name" value="USP_3"/>
    <property type="match status" value="1"/>
</dbReference>
<dbReference type="InterPro" id="IPR028889">
    <property type="entry name" value="USP"/>
</dbReference>
<feature type="compositionally biased region" description="Polar residues" evidence="1">
    <location>
        <begin position="535"/>
        <end position="546"/>
    </location>
</feature>
<dbReference type="GO" id="GO:0016579">
    <property type="term" value="P:protein deubiquitination"/>
    <property type="evidence" value="ECO:0007669"/>
    <property type="project" value="InterPro"/>
</dbReference>
<proteinExistence type="predicted"/>
<feature type="compositionally biased region" description="Basic and acidic residues" evidence="1">
    <location>
        <begin position="872"/>
        <end position="888"/>
    </location>
</feature>
<evidence type="ECO:0000259" key="2">
    <source>
        <dbReference type="PROSITE" id="PS50235"/>
    </source>
</evidence>
<dbReference type="Gene3D" id="3.90.70.10">
    <property type="entry name" value="Cysteine proteinases"/>
    <property type="match status" value="1"/>
</dbReference>
<feature type="compositionally biased region" description="Basic and acidic residues" evidence="1">
    <location>
        <begin position="576"/>
        <end position="590"/>
    </location>
</feature>
<feature type="compositionally biased region" description="Acidic residues" evidence="1">
    <location>
        <begin position="591"/>
        <end position="600"/>
    </location>
</feature>
<dbReference type="AlphaFoldDB" id="A0A0L0G5M4"/>
<protein>
    <submittedName>
        <fullName evidence="4">Uncharacterized protein</fullName>
    </submittedName>
</protein>
<feature type="domain" description="USP" evidence="2">
    <location>
        <begin position="152"/>
        <end position="680"/>
    </location>
</feature>
<dbReference type="PANTHER" id="PTHR21646">
    <property type="entry name" value="UBIQUITIN CARBOXYL-TERMINAL HYDROLASE"/>
    <property type="match status" value="1"/>
</dbReference>
<feature type="region of interest" description="Disordered" evidence="1">
    <location>
        <begin position="920"/>
        <end position="967"/>
    </location>
</feature>
<dbReference type="Pfam" id="PF06337">
    <property type="entry name" value="DUSP"/>
    <property type="match status" value="2"/>
</dbReference>
<keyword evidence="5" id="KW-1185">Reference proteome</keyword>
<dbReference type="Gene3D" id="3.30.2230.10">
    <property type="entry name" value="DUSP-like"/>
    <property type="match status" value="2"/>
</dbReference>
<dbReference type="eggNOG" id="KOG1868">
    <property type="taxonomic scope" value="Eukaryota"/>
</dbReference>
<feature type="region of interest" description="Disordered" evidence="1">
    <location>
        <begin position="700"/>
        <end position="739"/>
    </location>
</feature>
<dbReference type="RefSeq" id="XP_014158151.1">
    <property type="nucleotide sequence ID" value="XM_014302676.1"/>
</dbReference>
<dbReference type="Proteomes" id="UP000054560">
    <property type="component" value="Unassembled WGS sequence"/>
</dbReference>
<dbReference type="OrthoDB" id="289038at2759"/>
<dbReference type="InterPro" id="IPR038765">
    <property type="entry name" value="Papain-like_cys_pep_sf"/>
</dbReference>
<dbReference type="SMART" id="SM00695">
    <property type="entry name" value="DUSP"/>
    <property type="match status" value="2"/>
</dbReference>
<dbReference type="InterPro" id="IPR018200">
    <property type="entry name" value="USP_CS"/>
</dbReference>
<feature type="domain" description="DUSP" evidence="3">
    <location>
        <begin position="955"/>
        <end position="1057"/>
    </location>
</feature>
<evidence type="ECO:0000313" key="4">
    <source>
        <dbReference type="EMBL" id="KNC84249.1"/>
    </source>
</evidence>
<evidence type="ECO:0000256" key="1">
    <source>
        <dbReference type="SAM" id="MobiDB-lite"/>
    </source>
</evidence>
<sequence>MSGIIRRTKSAQYAKPINGSVEDGLFCKHRRKHLNSAVRNRAKELCAKARYMCSDEECPAPAGDALHQNGCWVCVVESCGKVFCHKHRGIHADTTDCAHSIFYNPHAALDWCYVCDVCDRRTSSSGVGIARCGDMDTIYRLEANLAHSMGKVGLVNLGNTCYMNAAMQALMNCDPLVYYIQDCYDYLRIMSTFKTRTFRSQKADPLLLDSMADLLDMYWSDDPPRALAPKAILRDIAHVNRMFSGYAQHDSQEFIGALLDRLHEETFRPQSMLPDLHPHADAHAKPAKNKRKKVPHRGARAPSARNQSMISDLFEGTLRSQVTCLTCGNSSFKFDPFMTIPIEIGNALSNGYENEDGMWQSIKGVATETYSWMTDWKSLTLEECLERFCEVESLNGGNRYRCTSCNDLTPSTKSLRFHHLPEILVICLKRFSHHSFYSSKVTTKVTYPVTGLNMDPFTIHHETPMSTPANSRSHTPNPQSDSASSLARKAMKNAQQTVPHMANKTASGKVHADGLKKSHSKEAKAKTKKATVSSCGHTSTRQTYTGKTRLDAKHGSGVRTSTGSKSDVGETPELTGRTESHATIHFREDFDSGSDTDGDLSAEEQWKRDMQEMEANNRCSKYNLTAVINHSGGLGNGHYIGYARHFINNEWFKYDDSHVTKCKESDVKKVEGYVLFYQKDTTHRSAERLTIMQQIHAMEMEDEKRTSDTKPSTQASRSGTTKNNVHRSMSARTSANPRAAEAQTSYLVARTWFTKWLTVAEPGPITNTDVFCRHGGITPQLASTSGSMCVRVPAQVWNTFVSMYGGGPAVTQLTTCVTCERDYVRLQNRREYERDAVHRLHDEDTRENNDIRRGVLSEVDNNTDSIDCSPRKHAAEAMEVDDSAHDTENPVNDYMESQSTSDDAVRKSFFRLDLGDDGDGSSPGAYISRMCSQPPGHAGSHPHTPLESITESTGLTDHPEQPNAQAAGEAGARVTCYYMVPISWMKQWSEYTRSFHLHVQPPGAIDTSFLINGQTGRPKTNMKKGVHYDVVGRRVWAFLCRRYGCAEGSVPIMRTNPHL</sequence>
<dbReference type="STRING" id="667725.A0A0L0G5M4"/>
<dbReference type="InterPro" id="IPR050185">
    <property type="entry name" value="Ub_carboxyl-term_hydrolase"/>
</dbReference>
<evidence type="ECO:0000259" key="3">
    <source>
        <dbReference type="PROSITE" id="PS51283"/>
    </source>
</evidence>
<gene>
    <name evidence="4" type="ORF">SARC_03520</name>
</gene>
<feature type="region of interest" description="Disordered" evidence="1">
    <location>
        <begin position="274"/>
        <end position="303"/>
    </location>
</feature>
<dbReference type="PROSITE" id="PS00972">
    <property type="entry name" value="USP_1"/>
    <property type="match status" value="1"/>
</dbReference>
<dbReference type="Pfam" id="PF00443">
    <property type="entry name" value="UCH"/>
    <property type="match status" value="1"/>
</dbReference>
<feature type="compositionally biased region" description="Polar residues" evidence="1">
    <location>
        <begin position="464"/>
        <end position="485"/>
    </location>
</feature>
<feature type="compositionally biased region" description="Basic and acidic residues" evidence="1">
    <location>
        <begin position="510"/>
        <end position="525"/>
    </location>
</feature>
<dbReference type="EMBL" id="KQ241777">
    <property type="protein sequence ID" value="KNC84249.1"/>
    <property type="molecule type" value="Genomic_DNA"/>
</dbReference>
<feature type="compositionally biased region" description="Polar residues" evidence="1">
    <location>
        <begin position="709"/>
        <end position="739"/>
    </location>
</feature>
<feature type="compositionally biased region" description="Basic residues" evidence="1">
    <location>
        <begin position="285"/>
        <end position="299"/>
    </location>
</feature>
<feature type="region of interest" description="Disordered" evidence="1">
    <location>
        <begin position="872"/>
        <end position="902"/>
    </location>
</feature>
<dbReference type="InterPro" id="IPR001394">
    <property type="entry name" value="Peptidase_C19_UCH"/>
</dbReference>
<dbReference type="PROSITE" id="PS00973">
    <property type="entry name" value="USP_2"/>
    <property type="match status" value="1"/>
</dbReference>
<dbReference type="GeneID" id="25904024"/>
<dbReference type="eggNOG" id="KOG1870">
    <property type="taxonomic scope" value="Eukaryota"/>
</dbReference>
<feature type="region of interest" description="Disordered" evidence="1">
    <location>
        <begin position="458"/>
        <end position="600"/>
    </location>
</feature>
<reference evidence="4 5" key="1">
    <citation type="submission" date="2011-02" db="EMBL/GenBank/DDBJ databases">
        <title>The Genome Sequence of Sphaeroforma arctica JP610.</title>
        <authorList>
            <consortium name="The Broad Institute Genome Sequencing Platform"/>
            <person name="Russ C."/>
            <person name="Cuomo C."/>
            <person name="Young S.K."/>
            <person name="Zeng Q."/>
            <person name="Gargeya S."/>
            <person name="Alvarado L."/>
            <person name="Berlin A."/>
            <person name="Chapman S.B."/>
            <person name="Chen Z."/>
            <person name="Freedman E."/>
            <person name="Gellesch M."/>
            <person name="Goldberg J."/>
            <person name="Griggs A."/>
            <person name="Gujja S."/>
            <person name="Heilman E."/>
            <person name="Heiman D."/>
            <person name="Howarth C."/>
            <person name="Mehta T."/>
            <person name="Neiman D."/>
            <person name="Pearson M."/>
            <person name="Roberts A."/>
            <person name="Saif S."/>
            <person name="Shea T."/>
            <person name="Shenoy N."/>
            <person name="Sisk P."/>
            <person name="Stolte C."/>
            <person name="Sykes S."/>
            <person name="White J."/>
            <person name="Yandava C."/>
            <person name="Burger G."/>
            <person name="Gray M.W."/>
            <person name="Holland P.W.H."/>
            <person name="King N."/>
            <person name="Lang F.B.F."/>
            <person name="Roger A.J."/>
            <person name="Ruiz-Trillo I."/>
            <person name="Haas B."/>
            <person name="Nusbaum C."/>
            <person name="Birren B."/>
        </authorList>
    </citation>
    <scope>NUCLEOTIDE SEQUENCE [LARGE SCALE GENOMIC DNA]</scope>
    <source>
        <strain evidence="4 5">JP610</strain>
    </source>
</reference>
<dbReference type="SUPFAM" id="SSF54001">
    <property type="entry name" value="Cysteine proteinases"/>
    <property type="match status" value="1"/>
</dbReference>
<dbReference type="InterPro" id="IPR006615">
    <property type="entry name" value="Pept_C19_DUSP"/>
</dbReference>
<organism evidence="4 5">
    <name type="scientific">Sphaeroforma arctica JP610</name>
    <dbReference type="NCBI Taxonomy" id="667725"/>
    <lineage>
        <taxon>Eukaryota</taxon>
        <taxon>Ichthyosporea</taxon>
        <taxon>Ichthyophonida</taxon>
        <taxon>Sphaeroforma</taxon>
    </lineage>
</organism>
<dbReference type="PANTHER" id="PTHR21646:SF86">
    <property type="entry name" value="UBIQUITIN CARBOXYL-TERMINAL HYDROLASE"/>
    <property type="match status" value="1"/>
</dbReference>
<feature type="domain" description="DUSP" evidence="3">
    <location>
        <begin position="717"/>
        <end position="815"/>
    </location>
</feature>